<comment type="caution">
    <text evidence="1">The sequence shown here is derived from an EMBL/GenBank/DDBJ whole genome shotgun (WGS) entry which is preliminary data.</text>
</comment>
<sequence length="145" mass="15179">MRRAQFAAAGPLLVLDAQALSLLADNHADTVDLAEVSREDGYAATISVATLAEQRRTGQAAARMRWLRSRLVIVPVSEQLADLAAGLLECAGLDGHSNVIDALVTATAASTNAPGRLLTADGSHVPALCKAAVELGSRQIQWLKV</sequence>
<dbReference type="AlphaFoldDB" id="A0A931EYR2"/>
<dbReference type="Gene3D" id="3.40.50.1010">
    <property type="entry name" value="5'-nuclease"/>
    <property type="match status" value="1"/>
</dbReference>
<evidence type="ECO:0000313" key="2">
    <source>
        <dbReference type="Proteomes" id="UP000605361"/>
    </source>
</evidence>
<proteinExistence type="predicted"/>
<evidence type="ECO:0000313" key="1">
    <source>
        <dbReference type="EMBL" id="MBF8187580.1"/>
    </source>
</evidence>
<organism evidence="1 2">
    <name type="scientific">Nonomuraea cypriaca</name>
    <dbReference type="NCBI Taxonomy" id="1187855"/>
    <lineage>
        <taxon>Bacteria</taxon>
        <taxon>Bacillati</taxon>
        <taxon>Actinomycetota</taxon>
        <taxon>Actinomycetes</taxon>
        <taxon>Streptosporangiales</taxon>
        <taxon>Streptosporangiaceae</taxon>
        <taxon>Nonomuraea</taxon>
    </lineage>
</organism>
<accession>A0A931EYR2</accession>
<protein>
    <recommendedName>
        <fullName evidence="3">PIN domain-containing protein</fullName>
    </recommendedName>
</protein>
<name>A0A931EYR2_9ACTN</name>
<dbReference type="EMBL" id="JADOGI010000048">
    <property type="protein sequence ID" value="MBF8187580.1"/>
    <property type="molecule type" value="Genomic_DNA"/>
</dbReference>
<gene>
    <name evidence="1" type="ORF">ITP53_17930</name>
</gene>
<reference evidence="1" key="1">
    <citation type="submission" date="2020-11" db="EMBL/GenBank/DDBJ databases">
        <title>Whole-genome analyses of Nonomuraea sp. K274.</title>
        <authorList>
            <person name="Veyisoglu A."/>
        </authorList>
    </citation>
    <scope>NUCLEOTIDE SEQUENCE</scope>
    <source>
        <strain evidence="1">K274</strain>
    </source>
</reference>
<dbReference type="InterPro" id="IPR029060">
    <property type="entry name" value="PIN-like_dom_sf"/>
</dbReference>
<dbReference type="SUPFAM" id="SSF88723">
    <property type="entry name" value="PIN domain-like"/>
    <property type="match status" value="1"/>
</dbReference>
<dbReference type="Proteomes" id="UP000605361">
    <property type="component" value="Unassembled WGS sequence"/>
</dbReference>
<keyword evidence="2" id="KW-1185">Reference proteome</keyword>
<evidence type="ECO:0008006" key="3">
    <source>
        <dbReference type="Google" id="ProtNLM"/>
    </source>
</evidence>